<dbReference type="AlphaFoldDB" id="A0A8T8X1D6"/>
<dbReference type="EMBL" id="KZ824793">
    <property type="protein sequence ID" value="RAH81710.1"/>
    <property type="molecule type" value="Genomic_DNA"/>
</dbReference>
<evidence type="ECO:0000313" key="3">
    <source>
        <dbReference type="Proteomes" id="UP000249497"/>
    </source>
</evidence>
<name>A0A8T8X1D6_ASPJA</name>
<keyword evidence="3" id="KW-1185">Reference proteome</keyword>
<reference evidence="2 3" key="1">
    <citation type="submission" date="2018-02" db="EMBL/GenBank/DDBJ databases">
        <title>The genomes of Aspergillus section Nigri reveals drivers in fungal speciation.</title>
        <authorList>
            <consortium name="DOE Joint Genome Institute"/>
            <person name="Vesth T.C."/>
            <person name="Nybo J."/>
            <person name="Theobald S."/>
            <person name="Brandl J."/>
            <person name="Frisvad J.C."/>
            <person name="Nielsen K.F."/>
            <person name="Lyhne E.K."/>
            <person name="Kogle M.E."/>
            <person name="Kuo A."/>
            <person name="Riley R."/>
            <person name="Clum A."/>
            <person name="Nolan M."/>
            <person name="Lipzen A."/>
            <person name="Salamov A."/>
            <person name="Henrissat B."/>
            <person name="Wiebenga A."/>
            <person name="De vries R.P."/>
            <person name="Grigoriev I.V."/>
            <person name="Mortensen U.H."/>
            <person name="Andersen M.R."/>
            <person name="Baker S.E."/>
        </authorList>
    </citation>
    <scope>NUCLEOTIDE SEQUENCE [LARGE SCALE GENOMIC DNA]</scope>
    <source>
        <strain evidence="2 3">CBS 114.51</strain>
    </source>
</reference>
<sequence length="111" mass="12249">MTTSSGASQRTAGSAAITCHYFERESREVVSHSNDHVKSVVVYYHVRCLTQLKSGISRFRRLLHQAGPEASRRYKTRQPPALCGRVKKSTRPAGGVLDPDCLAGPENHGRD</sequence>
<proteinExistence type="predicted"/>
<dbReference type="GeneID" id="37181494"/>
<protein>
    <submittedName>
        <fullName evidence="2">Uncharacterized protein</fullName>
    </submittedName>
</protein>
<dbReference type="Proteomes" id="UP000249497">
    <property type="component" value="Unassembled WGS sequence"/>
</dbReference>
<accession>A0A8T8X1D6</accession>
<gene>
    <name evidence="2" type="ORF">BO86DRAFT_91779</name>
</gene>
<feature type="region of interest" description="Disordered" evidence="1">
    <location>
        <begin position="67"/>
        <end position="111"/>
    </location>
</feature>
<evidence type="ECO:0000313" key="2">
    <source>
        <dbReference type="EMBL" id="RAH81710.1"/>
    </source>
</evidence>
<dbReference type="RefSeq" id="XP_025527604.1">
    <property type="nucleotide sequence ID" value="XM_025677801.1"/>
</dbReference>
<organism evidence="2 3">
    <name type="scientific">Aspergillus japonicus CBS 114.51</name>
    <dbReference type="NCBI Taxonomy" id="1448312"/>
    <lineage>
        <taxon>Eukaryota</taxon>
        <taxon>Fungi</taxon>
        <taxon>Dikarya</taxon>
        <taxon>Ascomycota</taxon>
        <taxon>Pezizomycotina</taxon>
        <taxon>Eurotiomycetes</taxon>
        <taxon>Eurotiomycetidae</taxon>
        <taxon>Eurotiales</taxon>
        <taxon>Aspergillaceae</taxon>
        <taxon>Aspergillus</taxon>
        <taxon>Aspergillus subgen. Circumdati</taxon>
    </lineage>
</organism>
<evidence type="ECO:0000256" key="1">
    <source>
        <dbReference type="SAM" id="MobiDB-lite"/>
    </source>
</evidence>